<feature type="domain" description="Helicase C-terminal" evidence="6">
    <location>
        <begin position="79"/>
        <end position="233"/>
    </location>
</feature>
<dbReference type="Pfam" id="PF00271">
    <property type="entry name" value="Helicase_C"/>
    <property type="match status" value="1"/>
</dbReference>
<dbReference type="FunFam" id="1.20.58.1080:FF:000001">
    <property type="entry name" value="ATP-dependent RNA helicase SUPV3L1, mitochondrial"/>
    <property type="match status" value="1"/>
</dbReference>
<dbReference type="InterPro" id="IPR055206">
    <property type="entry name" value="DEXQc_SUV3"/>
</dbReference>
<keyword evidence="4" id="KW-0067">ATP-binding</keyword>
<dbReference type="InterPro" id="IPR050699">
    <property type="entry name" value="RNA-DNA_Helicase"/>
</dbReference>
<dbReference type="Pfam" id="PF18147">
    <property type="entry name" value="Suv3_C_1"/>
    <property type="match status" value="1"/>
</dbReference>
<sequence>MLNVNKPVEVAVIDEIQMVRDDQRGYSFTRALLGVPAEEVHLCGEPAAIEIIKKMLDPIGEHVEIINYDRKSPLKICDYALEDISNVQKGDAIICFSRKAIFYYAKKFRDMKIPAAIIYGKLPPKTKLAQAAKFNNPNDPTKVLLATDAIGMGINLNIGRVIFESLYKSVGGLIENYNALQIAGRAGRFGSIFEEGKVLTLKNKDLKSLKEILEKPIENISKAGIAPTFEQIETFSYHLPTATLTNILDIFTSICSVNDTYFLCDFESIRDLAKLINPINLPIGVKYVFCCSPLKVDTTLSSVSFVKIARKFSSNQPITYQWLCDLIKYPFQEIRTSNDIDILTEKYDLIILYLWLSYRFPEMFPDYLEVKELEREADRLIQNGISMLSS</sequence>
<evidence type="ECO:0000313" key="7">
    <source>
        <dbReference type="Proteomes" id="UP000046392"/>
    </source>
</evidence>
<keyword evidence="7" id="KW-1185">Reference proteome</keyword>
<dbReference type="SMART" id="SM00490">
    <property type="entry name" value="HELICc"/>
    <property type="match status" value="1"/>
</dbReference>
<dbReference type="PANTHER" id="PTHR12131">
    <property type="entry name" value="ATP-DEPENDENT RNA AND DNA HELICASE"/>
    <property type="match status" value="1"/>
</dbReference>
<dbReference type="GO" id="GO:0016787">
    <property type="term" value="F:hydrolase activity"/>
    <property type="evidence" value="ECO:0007669"/>
    <property type="project" value="UniProtKB-KW"/>
</dbReference>
<evidence type="ECO:0000256" key="3">
    <source>
        <dbReference type="ARBA" id="ARBA00022806"/>
    </source>
</evidence>
<dbReference type="Proteomes" id="UP000046392">
    <property type="component" value="Unplaced"/>
</dbReference>
<dbReference type="GO" id="GO:0045025">
    <property type="term" value="C:mitochondrial degradosome"/>
    <property type="evidence" value="ECO:0007669"/>
    <property type="project" value="TreeGrafter"/>
</dbReference>
<accession>A0A0N5CEC4</accession>
<dbReference type="Gene3D" id="1.20.58.1080">
    <property type="match status" value="1"/>
</dbReference>
<dbReference type="Pfam" id="PF12513">
    <property type="entry name" value="SUV3_C"/>
    <property type="match status" value="1"/>
</dbReference>
<dbReference type="PROSITE" id="PS51194">
    <property type="entry name" value="HELICASE_CTER"/>
    <property type="match status" value="1"/>
</dbReference>
<dbReference type="InterPro" id="IPR041082">
    <property type="entry name" value="Suv3_C_1"/>
</dbReference>
<dbReference type="InterPro" id="IPR001650">
    <property type="entry name" value="Helicase_C-like"/>
</dbReference>
<dbReference type="SUPFAM" id="SSF52540">
    <property type="entry name" value="P-loop containing nucleoside triphosphate hydrolases"/>
    <property type="match status" value="1"/>
</dbReference>
<dbReference type="STRING" id="174720.A0A0N5CEC4"/>
<name>A0A0N5CEC4_STREA</name>
<proteinExistence type="predicted"/>
<dbReference type="Gene3D" id="3.40.50.300">
    <property type="entry name" value="P-loop containing nucleotide triphosphate hydrolases"/>
    <property type="match status" value="2"/>
</dbReference>
<evidence type="ECO:0000259" key="6">
    <source>
        <dbReference type="PROSITE" id="PS51194"/>
    </source>
</evidence>
<keyword evidence="3" id="KW-0347">Helicase</keyword>
<dbReference type="PANTHER" id="PTHR12131:SF1">
    <property type="entry name" value="ATP-DEPENDENT RNA HELICASE SUPV3L1, MITOCHONDRIAL-RELATED"/>
    <property type="match status" value="1"/>
</dbReference>
<dbReference type="CDD" id="cd18805">
    <property type="entry name" value="SF2_C_suv3"/>
    <property type="match status" value="1"/>
</dbReference>
<dbReference type="InterPro" id="IPR027417">
    <property type="entry name" value="P-loop_NTPase"/>
</dbReference>
<dbReference type="InterPro" id="IPR022192">
    <property type="entry name" value="SUV3_C"/>
</dbReference>
<reference evidence="8" key="1">
    <citation type="submission" date="2017-02" db="UniProtKB">
        <authorList>
            <consortium name="WormBaseParasite"/>
        </authorList>
    </citation>
    <scope>IDENTIFICATION</scope>
</reference>
<dbReference type="GO" id="GO:0005524">
    <property type="term" value="F:ATP binding"/>
    <property type="evidence" value="ECO:0007669"/>
    <property type="project" value="UniProtKB-KW"/>
</dbReference>
<organism evidence="7 8">
    <name type="scientific">Strongyloides papillosus</name>
    <name type="common">Intestinal threadworm</name>
    <dbReference type="NCBI Taxonomy" id="174720"/>
    <lineage>
        <taxon>Eukaryota</taxon>
        <taxon>Metazoa</taxon>
        <taxon>Ecdysozoa</taxon>
        <taxon>Nematoda</taxon>
        <taxon>Chromadorea</taxon>
        <taxon>Rhabditida</taxon>
        <taxon>Tylenchina</taxon>
        <taxon>Panagrolaimomorpha</taxon>
        <taxon>Strongyloidoidea</taxon>
        <taxon>Strongyloididae</taxon>
        <taxon>Strongyloides</taxon>
    </lineage>
</organism>
<evidence type="ECO:0000256" key="5">
    <source>
        <dbReference type="ARBA" id="ARBA00047984"/>
    </source>
</evidence>
<dbReference type="WBParaSite" id="SPAL_0001621400.1">
    <property type="protein sequence ID" value="SPAL_0001621400.1"/>
    <property type="gene ID" value="SPAL_0001621400"/>
</dbReference>
<dbReference type="GO" id="GO:0000965">
    <property type="term" value="P:mitochondrial RNA 3'-end processing"/>
    <property type="evidence" value="ECO:0007669"/>
    <property type="project" value="TreeGrafter"/>
</dbReference>
<evidence type="ECO:0000256" key="1">
    <source>
        <dbReference type="ARBA" id="ARBA00022741"/>
    </source>
</evidence>
<comment type="catalytic activity">
    <reaction evidence="5">
        <text>ATP + H2O = ADP + phosphate + H(+)</text>
        <dbReference type="Rhea" id="RHEA:13065"/>
        <dbReference type="ChEBI" id="CHEBI:15377"/>
        <dbReference type="ChEBI" id="CHEBI:15378"/>
        <dbReference type="ChEBI" id="CHEBI:30616"/>
        <dbReference type="ChEBI" id="CHEBI:43474"/>
        <dbReference type="ChEBI" id="CHEBI:456216"/>
        <dbReference type="EC" id="3.6.4.13"/>
    </reaction>
</comment>
<dbReference type="GO" id="GO:0003724">
    <property type="term" value="F:RNA helicase activity"/>
    <property type="evidence" value="ECO:0007669"/>
    <property type="project" value="UniProtKB-EC"/>
</dbReference>
<evidence type="ECO:0000256" key="4">
    <source>
        <dbReference type="ARBA" id="ARBA00022840"/>
    </source>
</evidence>
<dbReference type="AlphaFoldDB" id="A0A0N5CEC4"/>
<evidence type="ECO:0000256" key="2">
    <source>
        <dbReference type="ARBA" id="ARBA00022801"/>
    </source>
</evidence>
<keyword evidence="2" id="KW-0378">Hydrolase</keyword>
<evidence type="ECO:0000313" key="8">
    <source>
        <dbReference type="WBParaSite" id="SPAL_0001621400.1"/>
    </source>
</evidence>
<protein>
    <submittedName>
        <fullName evidence="8">Helicase C-terminal domain-containing protein</fullName>
    </submittedName>
</protein>
<dbReference type="Pfam" id="PF22527">
    <property type="entry name" value="DEXQc_Suv3"/>
    <property type="match status" value="1"/>
</dbReference>
<keyword evidence="1" id="KW-0547">Nucleotide-binding</keyword>